<evidence type="ECO:0000313" key="3">
    <source>
        <dbReference type="Proteomes" id="UP000221011"/>
    </source>
</evidence>
<feature type="transmembrane region" description="Helical" evidence="1">
    <location>
        <begin position="330"/>
        <end position="350"/>
    </location>
</feature>
<sequence>MPPRRTAPPPGGARPLLAVCAAFALLSLALVPPSLPLGWDELVYASRFSPHAPATPFSAPRTRGVPVLIAPVASWSDSVVLLRLWLTLLSSTALYLGFRPWLRASHRPSAAAVAAALYGCLWVALFYASAAMPNHYTAMGAVGAVGLFLRARPTPATYTGIAAWLALATLMRPNDGAALAVPLLLAALLVPALRGRGRFLAVLGGLAAGVLPWLVEAYVRFGGVRERLARASEVQGDLRPLLSFAHHLTVLDGPLLCRPCDSDGIRLVAAEWWVLLPLLVAAGLLTLRRHAPGALPGHVLAALTALSATLPYLLFVPYAAPRFLLPAHALLAPTAAAGLLASAGLVRTAVRRRRGAGAARPLALSVALAAVLAFALVGHAVVQLLLVHGNSRIQAGARGDWARVAEVLNARGVGGDGGDGAPSRCVLRGNTSVIPLAYATGCAPDGPLRPTALVLRDAAPPRWARDWPRHTVPGTYAPGWVVHVRP</sequence>
<keyword evidence="1" id="KW-1133">Transmembrane helix</keyword>
<accession>A0A291QDQ9</accession>
<feature type="transmembrane region" description="Helical" evidence="1">
    <location>
        <begin position="80"/>
        <end position="98"/>
    </location>
</feature>
<keyword evidence="1" id="KW-0472">Membrane</keyword>
<dbReference type="AlphaFoldDB" id="A0A291QDQ9"/>
<feature type="transmembrane region" description="Helical" evidence="1">
    <location>
        <begin position="110"/>
        <end position="130"/>
    </location>
</feature>
<feature type="transmembrane region" description="Helical" evidence="1">
    <location>
        <begin position="264"/>
        <end position="287"/>
    </location>
</feature>
<keyword evidence="1" id="KW-0812">Transmembrane</keyword>
<feature type="transmembrane region" description="Helical" evidence="1">
    <location>
        <begin position="299"/>
        <end position="318"/>
    </location>
</feature>
<name>A0A291QDQ9_9ACTN</name>
<evidence type="ECO:0000256" key="1">
    <source>
        <dbReference type="SAM" id="Phobius"/>
    </source>
</evidence>
<proteinExistence type="predicted"/>
<dbReference type="RefSeq" id="WP_234362841.1">
    <property type="nucleotide sequence ID" value="NZ_CP022685.1"/>
</dbReference>
<reference evidence="2 3" key="1">
    <citation type="submission" date="2017-08" db="EMBL/GenBank/DDBJ databases">
        <title>Complete Genome Sequence of Streptomyces formicae KY5, the formicamycin producer.</title>
        <authorList>
            <person name="Holmes N.A."/>
            <person name="Devine R."/>
            <person name="Qin Z."/>
            <person name="Seipke R.F."/>
            <person name="Wilkinson B."/>
            <person name="Hutchings M.I."/>
        </authorList>
    </citation>
    <scope>NUCLEOTIDE SEQUENCE [LARGE SCALE GENOMIC DNA]</scope>
    <source>
        <strain evidence="2 3">KY5</strain>
    </source>
</reference>
<feature type="transmembrane region" description="Helical" evidence="1">
    <location>
        <begin position="362"/>
        <end position="386"/>
    </location>
</feature>
<evidence type="ECO:0000313" key="2">
    <source>
        <dbReference type="EMBL" id="ATL29752.1"/>
    </source>
</evidence>
<dbReference type="Proteomes" id="UP000221011">
    <property type="component" value="Chromosome"/>
</dbReference>
<organism evidence="2 3">
    <name type="scientific">Streptomyces formicae</name>
    <dbReference type="NCBI Taxonomy" id="1616117"/>
    <lineage>
        <taxon>Bacteria</taxon>
        <taxon>Bacillati</taxon>
        <taxon>Actinomycetota</taxon>
        <taxon>Actinomycetes</taxon>
        <taxon>Kitasatosporales</taxon>
        <taxon>Streptomycetaceae</taxon>
        <taxon>Streptomyces</taxon>
    </lineage>
</organism>
<dbReference type="EMBL" id="CP022685">
    <property type="protein sequence ID" value="ATL29752.1"/>
    <property type="molecule type" value="Genomic_DNA"/>
</dbReference>
<protein>
    <submittedName>
        <fullName evidence="2">Putative integral membrane protein</fullName>
    </submittedName>
</protein>
<keyword evidence="3" id="KW-1185">Reference proteome</keyword>
<dbReference type="KEGG" id="sfk:KY5_4734c"/>
<gene>
    <name evidence="2" type="ORF">KY5_4734c</name>
</gene>
<feature type="transmembrane region" description="Helical" evidence="1">
    <location>
        <begin position="176"/>
        <end position="193"/>
    </location>
</feature>
<feature type="transmembrane region" description="Helical" evidence="1">
    <location>
        <begin position="200"/>
        <end position="219"/>
    </location>
</feature>